<feature type="region of interest" description="Disordered" evidence="1">
    <location>
        <begin position="490"/>
        <end position="525"/>
    </location>
</feature>
<feature type="compositionally biased region" description="Basic and acidic residues" evidence="1">
    <location>
        <begin position="101"/>
        <end position="112"/>
    </location>
</feature>
<reference evidence="2 3" key="1">
    <citation type="submission" date="2017-06" db="EMBL/GenBank/DDBJ databases">
        <title>A platform for efficient transgenesis in Macrostomum lignano, a flatworm model organism for stem cell research.</title>
        <authorList>
            <person name="Berezikov E."/>
        </authorList>
    </citation>
    <scope>NUCLEOTIDE SEQUENCE [LARGE SCALE GENOMIC DNA]</scope>
    <source>
        <strain evidence="2">DV1</strain>
        <tissue evidence="2">Whole organism</tissue>
    </source>
</reference>
<feature type="compositionally biased region" description="Basic and acidic residues" evidence="1">
    <location>
        <begin position="15"/>
        <end position="28"/>
    </location>
</feature>
<organism evidence="2 3">
    <name type="scientific">Macrostomum lignano</name>
    <dbReference type="NCBI Taxonomy" id="282301"/>
    <lineage>
        <taxon>Eukaryota</taxon>
        <taxon>Metazoa</taxon>
        <taxon>Spiralia</taxon>
        <taxon>Lophotrochozoa</taxon>
        <taxon>Platyhelminthes</taxon>
        <taxon>Rhabditophora</taxon>
        <taxon>Macrostomorpha</taxon>
        <taxon>Macrostomida</taxon>
        <taxon>Macrostomidae</taxon>
        <taxon>Macrostomum</taxon>
    </lineage>
</organism>
<feature type="compositionally biased region" description="Basic and acidic residues" evidence="1">
    <location>
        <begin position="124"/>
        <end position="134"/>
    </location>
</feature>
<dbReference type="EMBL" id="NIVC01001117">
    <property type="protein sequence ID" value="PAA72054.1"/>
    <property type="molecule type" value="Genomic_DNA"/>
</dbReference>
<feature type="region of interest" description="Disordered" evidence="1">
    <location>
        <begin position="1"/>
        <end position="286"/>
    </location>
</feature>
<comment type="caution">
    <text evidence="2">The sequence shown here is derived from an EMBL/GenBank/DDBJ whole genome shotgun (WGS) entry which is preliminary data.</text>
</comment>
<feature type="compositionally biased region" description="Polar residues" evidence="1">
    <location>
        <begin position="138"/>
        <end position="154"/>
    </location>
</feature>
<dbReference type="AlphaFoldDB" id="A0A267FFS3"/>
<evidence type="ECO:0000313" key="3">
    <source>
        <dbReference type="Proteomes" id="UP000215902"/>
    </source>
</evidence>
<proteinExistence type="predicted"/>
<evidence type="ECO:0000256" key="1">
    <source>
        <dbReference type="SAM" id="MobiDB-lite"/>
    </source>
</evidence>
<protein>
    <submittedName>
        <fullName evidence="2">Uncharacterized protein</fullName>
    </submittedName>
</protein>
<feature type="compositionally biased region" description="Low complexity" evidence="1">
    <location>
        <begin position="66"/>
        <end position="81"/>
    </location>
</feature>
<dbReference type="STRING" id="282301.A0A267FFS3"/>
<feature type="non-terminal residue" evidence="2">
    <location>
        <position position="1"/>
    </location>
</feature>
<evidence type="ECO:0000313" key="2">
    <source>
        <dbReference type="EMBL" id="PAA72054.1"/>
    </source>
</evidence>
<accession>A0A267FFS3</accession>
<feature type="compositionally biased region" description="Basic and acidic residues" evidence="1">
    <location>
        <begin position="173"/>
        <end position="188"/>
    </location>
</feature>
<feature type="region of interest" description="Disordered" evidence="1">
    <location>
        <begin position="421"/>
        <end position="440"/>
    </location>
</feature>
<gene>
    <name evidence="2" type="ORF">BOX15_Mlig001224g2</name>
</gene>
<keyword evidence="3" id="KW-1185">Reference proteome</keyword>
<name>A0A267FFS3_9PLAT</name>
<dbReference type="Proteomes" id="UP000215902">
    <property type="component" value="Unassembled WGS sequence"/>
</dbReference>
<sequence length="525" mass="58014">TDDAMNNCSNILGRLRGEPSQPDRRNADPNRPTIPDLYIQSPVLHRSRSAADPQPIHHSLPHRQNSPSSPSIPSSSEAQSSYTAYAKTVWGPLSSSKRPRHEAADRESRDSCSRATLIGAASSRTHDSVRESHDLPSASVNSDRSYSSEFTGMESSRLHEVSASFEARHRSRSPVERQSDADAYELQHPRLQRLSTDAHVGRPHKASSDNDHRRLQRLSADTHANRPHGASPSNDHTKLQRLSADAHDPRKLQRLSADAYVGRPHGASPDNGHRRLQRQSASTEARSRFKAAANEFKVPDASQLRHEHGAYQPEAKLSRHNMRAGTSAQISTNERRHSNIATTAAAAAAAFNEPRPPRKVQFHETVVHYRDRQLLKSPANNFNQTKQPKSPSVACEGGNMLGPSKILLLPSGHLRYDGAKEPSLEADASKPVSAPKSDWRRALPPPTIVAASWSCPGDHNGPLLLRLDRPDCRPNNFVELFPPFLDAMASQSPGRAENEIELTANRQSAATVSRDLLPFRRKSHR</sequence>
<feature type="compositionally biased region" description="Polar residues" evidence="1">
    <location>
        <begin position="1"/>
        <end position="10"/>
    </location>
</feature>